<dbReference type="AlphaFoldDB" id="A0A538UDA9"/>
<reference evidence="2 3" key="1">
    <citation type="journal article" date="2019" name="Nat. Microbiol.">
        <title>Mediterranean grassland soil C-N compound turnover is dependent on rainfall and depth, and is mediated by genomically divergent microorganisms.</title>
        <authorList>
            <person name="Diamond S."/>
            <person name="Andeer P.F."/>
            <person name="Li Z."/>
            <person name="Crits-Christoph A."/>
            <person name="Burstein D."/>
            <person name="Anantharaman K."/>
            <person name="Lane K.R."/>
            <person name="Thomas B.C."/>
            <person name="Pan C."/>
            <person name="Northen T.R."/>
            <person name="Banfield J.F."/>
        </authorList>
    </citation>
    <scope>NUCLEOTIDE SEQUENCE [LARGE SCALE GENOMIC DNA]</scope>
    <source>
        <strain evidence="2">WS_11</strain>
    </source>
</reference>
<proteinExistence type="predicted"/>
<sequence>MENDDKFLQEFRRDPPAGYARRLRETLREQEEGAPARAWRPLLAAAAALIAVVAALFAFPAVRAGAQSLLDLFRVRSFVAVPFDGARMDKLRALDRDHAAMMIFDHKDVLQEPGPPVVQSSLAAAAGPAGFSVAAPAYLPAGLALDTVAVSREGRARLSVSASRLRDLLAALDLNDVEVPAGLDGQQIAVHTLPVVIQSYRSDRHRLSLIQARSPEISLPTGVDLPRLGEIGLRILGLDASEARRIAASLDWRSTLLVPVPTNASSFRSVTVRGNPGLLITTTKPDGAGADRRRAGTVVLWTEGERVFALRGTLDPEDVMQVAESVR</sequence>
<evidence type="ECO:0000313" key="2">
    <source>
        <dbReference type="EMBL" id="TMQ73891.1"/>
    </source>
</evidence>
<keyword evidence="1" id="KW-0472">Membrane</keyword>
<comment type="caution">
    <text evidence="2">The sequence shown here is derived from an EMBL/GenBank/DDBJ whole genome shotgun (WGS) entry which is preliminary data.</text>
</comment>
<evidence type="ECO:0000313" key="3">
    <source>
        <dbReference type="Proteomes" id="UP000319771"/>
    </source>
</evidence>
<feature type="transmembrane region" description="Helical" evidence="1">
    <location>
        <begin position="42"/>
        <end position="62"/>
    </location>
</feature>
<gene>
    <name evidence="2" type="ORF">E6K81_02305</name>
</gene>
<accession>A0A538UDA9</accession>
<evidence type="ECO:0008006" key="4">
    <source>
        <dbReference type="Google" id="ProtNLM"/>
    </source>
</evidence>
<dbReference type="Proteomes" id="UP000319771">
    <property type="component" value="Unassembled WGS sequence"/>
</dbReference>
<keyword evidence="1" id="KW-1133">Transmembrane helix</keyword>
<keyword evidence="1" id="KW-0812">Transmembrane</keyword>
<protein>
    <recommendedName>
        <fullName evidence="4">DUF4367 domain-containing protein</fullName>
    </recommendedName>
</protein>
<evidence type="ECO:0000256" key="1">
    <source>
        <dbReference type="SAM" id="Phobius"/>
    </source>
</evidence>
<dbReference type="EMBL" id="VBPB01000033">
    <property type="protein sequence ID" value="TMQ73891.1"/>
    <property type="molecule type" value="Genomic_DNA"/>
</dbReference>
<organism evidence="2 3">
    <name type="scientific">Eiseniibacteriota bacterium</name>
    <dbReference type="NCBI Taxonomy" id="2212470"/>
    <lineage>
        <taxon>Bacteria</taxon>
        <taxon>Candidatus Eiseniibacteriota</taxon>
    </lineage>
</organism>
<name>A0A538UDA9_UNCEI</name>